<gene>
    <name evidence="1" type="ORF">ABCQ75_10000</name>
</gene>
<name>A0ABU9X448_9MICC</name>
<protein>
    <submittedName>
        <fullName evidence="1">YbdD/YjiX family protein</fullName>
    </submittedName>
</protein>
<keyword evidence="2" id="KW-1185">Reference proteome</keyword>
<comment type="caution">
    <text evidence="1">The sequence shown here is derived from an EMBL/GenBank/DDBJ whole genome shotgun (WGS) entry which is preliminary data.</text>
</comment>
<dbReference type="Pfam" id="PF04328">
    <property type="entry name" value="Sel_put"/>
    <property type="match status" value="1"/>
</dbReference>
<evidence type="ECO:0000313" key="2">
    <source>
        <dbReference type="Proteomes" id="UP001422074"/>
    </source>
</evidence>
<organism evidence="1 2">
    <name type="scientific">Sinomonas halotolerans</name>
    <dbReference type="NCBI Taxonomy" id="1644133"/>
    <lineage>
        <taxon>Bacteria</taxon>
        <taxon>Bacillati</taxon>
        <taxon>Actinomycetota</taxon>
        <taxon>Actinomycetes</taxon>
        <taxon>Micrococcales</taxon>
        <taxon>Micrococcaceae</taxon>
        <taxon>Sinomonas</taxon>
    </lineage>
</organism>
<sequence>MSSLTSGSGRTTAIAAVRSALAGARGYFRGVLGADAYEKYLDHHRAEAAAGHCAAPAMTEREFWRDRTDRQDTNPQGRCC</sequence>
<dbReference type="RefSeq" id="WP_345885192.1">
    <property type="nucleotide sequence ID" value="NZ_JBDFRB010000007.1"/>
</dbReference>
<accession>A0ABU9X448</accession>
<dbReference type="InterPro" id="IPR007423">
    <property type="entry name" value="Sel_put"/>
</dbReference>
<proteinExistence type="predicted"/>
<dbReference type="Proteomes" id="UP001422074">
    <property type="component" value="Unassembled WGS sequence"/>
</dbReference>
<reference evidence="1 2" key="1">
    <citation type="submission" date="2024-05" db="EMBL/GenBank/DDBJ databases">
        <title>Sinomonas sp. nov., isolated from a waste landfill.</title>
        <authorList>
            <person name="Zhao Y."/>
        </authorList>
    </citation>
    <scope>NUCLEOTIDE SEQUENCE [LARGE SCALE GENOMIC DNA]</scope>
    <source>
        <strain evidence="1 2">CCTCC AB2014300</strain>
    </source>
</reference>
<dbReference type="EMBL" id="JBDFRB010000007">
    <property type="protein sequence ID" value="MEN2744868.1"/>
    <property type="molecule type" value="Genomic_DNA"/>
</dbReference>
<evidence type="ECO:0000313" key="1">
    <source>
        <dbReference type="EMBL" id="MEN2744868.1"/>
    </source>
</evidence>